<comment type="caution">
    <text evidence="2">The sequence shown here is derived from an EMBL/GenBank/DDBJ whole genome shotgun (WGS) entry which is preliminary data.</text>
</comment>
<gene>
    <name evidence="2" type="ORF">KIL84_012437</name>
</gene>
<evidence type="ECO:0000313" key="3">
    <source>
        <dbReference type="Proteomes" id="UP000827986"/>
    </source>
</evidence>
<keyword evidence="1" id="KW-0880">Kelch repeat</keyword>
<dbReference type="EMBL" id="JAHDVG010000464">
    <property type="protein sequence ID" value="KAH1184496.1"/>
    <property type="molecule type" value="Genomic_DNA"/>
</dbReference>
<sequence>MKRNTAKYLWKPVPQSKPFPCDRFKHACSTCRGFVYLYGGRCNSSLSDFWRYNIASNKWEQLDCSEDGPEELEEHSMVAYQGILYIFGGMVDSAFTQAKIPLWMYDIDSARWTECRHTAVEIESIAPANRKGHSAVVYNSSMYIYGGYFDIKGISQEFWALHFDTGEWSQVSPLSCDAGPGPRHGHSAVVYGTGMYLFGGLMGLSEQRDLWKWDFTSCKWSTIRTSQGPPKVVGHSSVVFQDSMLTFGGGISNSRPNTSLWKYHFSSQIWEKLASTTEVILSSKRYHRILGIGVGFQLTPGFSGASSINHWCPKGKEPQKLVAVSKQNAHFHGYFRQQPAHQPFSSDGGNEIEMKTFSQPLEPLGFCSFQTSSEAELCADKAQSIFSKNEHFSHLIASQEQALTAAEVTKKRRGTDCQPETPTSMAVTNHPDMLLLIGGKPLSSLCEISLWQMELNSIYI</sequence>
<evidence type="ECO:0000256" key="1">
    <source>
        <dbReference type="ARBA" id="ARBA00022441"/>
    </source>
</evidence>
<dbReference type="GO" id="GO:0005737">
    <property type="term" value="C:cytoplasm"/>
    <property type="evidence" value="ECO:0007669"/>
    <property type="project" value="TreeGrafter"/>
</dbReference>
<dbReference type="InterPro" id="IPR006652">
    <property type="entry name" value="Kelch_1"/>
</dbReference>
<dbReference type="InterPro" id="IPR052637">
    <property type="entry name" value="KLHDC3-like"/>
</dbReference>
<organism evidence="2 3">
    <name type="scientific">Mauremys mutica</name>
    <name type="common">yellowpond turtle</name>
    <dbReference type="NCBI Taxonomy" id="74926"/>
    <lineage>
        <taxon>Eukaryota</taxon>
        <taxon>Metazoa</taxon>
        <taxon>Chordata</taxon>
        <taxon>Craniata</taxon>
        <taxon>Vertebrata</taxon>
        <taxon>Euteleostomi</taxon>
        <taxon>Archelosauria</taxon>
        <taxon>Testudinata</taxon>
        <taxon>Testudines</taxon>
        <taxon>Cryptodira</taxon>
        <taxon>Durocryptodira</taxon>
        <taxon>Testudinoidea</taxon>
        <taxon>Geoemydidae</taxon>
        <taxon>Geoemydinae</taxon>
        <taxon>Mauremys</taxon>
    </lineage>
</organism>
<accession>A0A9D3XQX9</accession>
<dbReference type="Gene3D" id="2.120.10.80">
    <property type="entry name" value="Kelch-type beta propeller"/>
    <property type="match status" value="2"/>
</dbReference>
<dbReference type="OrthoDB" id="432528at2759"/>
<proteinExistence type="predicted"/>
<dbReference type="AlphaFoldDB" id="A0A9D3XQX9"/>
<evidence type="ECO:0000313" key="2">
    <source>
        <dbReference type="EMBL" id="KAH1184496.1"/>
    </source>
</evidence>
<dbReference type="Pfam" id="PF01344">
    <property type="entry name" value="Kelch_1"/>
    <property type="match status" value="1"/>
</dbReference>
<name>A0A9D3XQX9_9SAUR</name>
<dbReference type="InterPro" id="IPR015915">
    <property type="entry name" value="Kelch-typ_b-propeller"/>
</dbReference>
<keyword evidence="3" id="KW-1185">Reference proteome</keyword>
<dbReference type="PANTHER" id="PTHR46461:SF4">
    <property type="entry name" value="LEUCINE-ZIPPER-LIKE TRANSCRIPTIONAL REGULATOR 1"/>
    <property type="match status" value="1"/>
</dbReference>
<reference evidence="2" key="1">
    <citation type="submission" date="2021-09" db="EMBL/GenBank/DDBJ databases">
        <title>The genome of Mauremys mutica provides insights into the evolution of semi-aquatic lifestyle.</title>
        <authorList>
            <person name="Gong S."/>
            <person name="Gao Y."/>
        </authorList>
    </citation>
    <scope>NUCLEOTIDE SEQUENCE</scope>
    <source>
        <strain evidence="2">MM-2020</strain>
        <tissue evidence="2">Muscle</tissue>
    </source>
</reference>
<dbReference type="Proteomes" id="UP000827986">
    <property type="component" value="Unassembled WGS sequence"/>
</dbReference>
<dbReference type="Pfam" id="PF13415">
    <property type="entry name" value="Beta-prop_FBX42"/>
    <property type="match status" value="1"/>
</dbReference>
<dbReference type="GO" id="GO:0003682">
    <property type="term" value="F:chromatin binding"/>
    <property type="evidence" value="ECO:0007669"/>
    <property type="project" value="InterPro"/>
</dbReference>
<dbReference type="SUPFAM" id="SSF117281">
    <property type="entry name" value="Kelch motif"/>
    <property type="match status" value="1"/>
</dbReference>
<dbReference type="PANTHER" id="PTHR46461">
    <property type="entry name" value="KELCH DOMAIN-CONTAINING PROTEIN 3"/>
    <property type="match status" value="1"/>
</dbReference>
<protein>
    <submittedName>
        <fullName evidence="2">Uncharacterized protein</fullName>
    </submittedName>
</protein>